<keyword evidence="6" id="KW-0175">Coiled coil</keyword>
<feature type="region of interest" description="Disordered" evidence="7">
    <location>
        <begin position="303"/>
        <end position="340"/>
    </location>
</feature>
<dbReference type="InterPro" id="IPR038753">
    <property type="entry name" value="NFKBIL1"/>
</dbReference>
<dbReference type="AlphaFoldDB" id="A0A9P6JSS7"/>
<organism evidence="8 9">
    <name type="scientific">Crepidotus variabilis</name>
    <dbReference type="NCBI Taxonomy" id="179855"/>
    <lineage>
        <taxon>Eukaryota</taxon>
        <taxon>Fungi</taxon>
        <taxon>Dikarya</taxon>
        <taxon>Basidiomycota</taxon>
        <taxon>Agaricomycotina</taxon>
        <taxon>Agaricomycetes</taxon>
        <taxon>Agaricomycetidae</taxon>
        <taxon>Agaricales</taxon>
        <taxon>Agaricineae</taxon>
        <taxon>Crepidotaceae</taxon>
        <taxon>Crepidotus</taxon>
    </lineage>
</organism>
<evidence type="ECO:0000256" key="7">
    <source>
        <dbReference type="SAM" id="MobiDB-lite"/>
    </source>
</evidence>
<evidence type="ECO:0000313" key="8">
    <source>
        <dbReference type="EMBL" id="KAF9531631.1"/>
    </source>
</evidence>
<dbReference type="EMBL" id="MU157834">
    <property type="protein sequence ID" value="KAF9531631.1"/>
    <property type="molecule type" value="Genomic_DNA"/>
</dbReference>
<evidence type="ECO:0000313" key="9">
    <source>
        <dbReference type="Proteomes" id="UP000807306"/>
    </source>
</evidence>
<feature type="coiled-coil region" evidence="6">
    <location>
        <begin position="381"/>
        <end position="418"/>
    </location>
</feature>
<sequence length="571" mass="66003">MSGQAGPSVNRVVGTEPGELDKSQRSRLLRHPKAVLSFASFDPYAATAREASDISQLSLQEDRCRPKRIVVETIAGRCSSWRWVPGARKEEGVVDEGAFPRIVVVCGQEYEFSQEQWDIYKLDPVYDCFVRLPPAFTVIALKESFNPSHPISHGTQSNVFGGEEISDGEYMMVDEESPFPSSTSNLRSPKRKQPSQPFDFMPSLQGESSKPKRPAHVSFQSLRQDDDENEYLAEDILNRNTKLYTAKHQKRARTLSPETGKRAVYAHRSKHESKKQARRREEMEARREIRERHFLKEVENEAQFYGNGRMPDIPEDQLPEDPYDETPANDDEQPTECEDPVSASLRKMNQLNADRERERLREKQLGAVEEIRPSTRADQLRAEAGRKRAAEEARKTRVEEEAKLREQQEAALLEARRRKRAEMLAKVERERRHRNEQWLSGPWTTTRAIERYKMTCAFFDKAKFSEESFPLAFIDIPWPSLRHPLHIRPEDIDWQSTNEFFTSLKPVLRGQAYKDFLKQSLQRFHPDRWSSRNLFAAILNEDERNEIDTAVNTVSKALGALYAEARTSSYN</sequence>
<feature type="region of interest" description="Disordered" evidence="7">
    <location>
        <begin position="244"/>
        <end position="280"/>
    </location>
</feature>
<reference evidence="8" key="1">
    <citation type="submission" date="2020-11" db="EMBL/GenBank/DDBJ databases">
        <authorList>
            <consortium name="DOE Joint Genome Institute"/>
            <person name="Ahrendt S."/>
            <person name="Riley R."/>
            <person name="Andreopoulos W."/>
            <person name="Labutti K."/>
            <person name="Pangilinan J."/>
            <person name="Ruiz-Duenas F.J."/>
            <person name="Barrasa J.M."/>
            <person name="Sanchez-Garcia M."/>
            <person name="Camarero S."/>
            <person name="Miyauchi S."/>
            <person name="Serrano A."/>
            <person name="Linde D."/>
            <person name="Babiker R."/>
            <person name="Drula E."/>
            <person name="Ayuso-Fernandez I."/>
            <person name="Pacheco R."/>
            <person name="Padilla G."/>
            <person name="Ferreira P."/>
            <person name="Barriuso J."/>
            <person name="Kellner H."/>
            <person name="Castanera R."/>
            <person name="Alfaro M."/>
            <person name="Ramirez L."/>
            <person name="Pisabarro A.G."/>
            <person name="Kuo A."/>
            <person name="Tritt A."/>
            <person name="Lipzen A."/>
            <person name="He G."/>
            <person name="Yan M."/>
            <person name="Ng V."/>
            <person name="Cullen D."/>
            <person name="Martin F."/>
            <person name="Rosso M.-N."/>
            <person name="Henrissat B."/>
            <person name="Hibbett D."/>
            <person name="Martinez A.T."/>
            <person name="Grigoriev I.V."/>
        </authorList>
    </citation>
    <scope>NUCLEOTIDE SEQUENCE</scope>
    <source>
        <strain evidence="8">CBS 506.95</strain>
    </source>
</reference>
<keyword evidence="3" id="KW-0677">Repeat</keyword>
<accession>A0A9P6JSS7</accession>
<evidence type="ECO:0000256" key="1">
    <source>
        <dbReference type="ARBA" id="ARBA00004123"/>
    </source>
</evidence>
<gene>
    <name evidence="8" type="ORF">CPB83DRAFT_904294</name>
</gene>
<name>A0A9P6JSS7_9AGAR</name>
<feature type="region of interest" description="Disordered" evidence="7">
    <location>
        <begin position="174"/>
        <end position="224"/>
    </location>
</feature>
<dbReference type="PANTHER" id="PTHR15263">
    <property type="entry name" value="I-KAPPA-B-LIKE PROTEIN IKBL"/>
    <property type="match status" value="1"/>
</dbReference>
<feature type="region of interest" description="Disordered" evidence="7">
    <location>
        <begin position="1"/>
        <end position="25"/>
    </location>
</feature>
<dbReference type="GO" id="GO:0043124">
    <property type="term" value="P:negative regulation of canonical NF-kappaB signal transduction"/>
    <property type="evidence" value="ECO:0007669"/>
    <property type="project" value="InterPro"/>
</dbReference>
<keyword evidence="9" id="KW-1185">Reference proteome</keyword>
<comment type="caution">
    <text evidence="8">The sequence shown here is derived from an EMBL/GenBank/DDBJ whole genome shotgun (WGS) entry which is preliminary data.</text>
</comment>
<feature type="compositionally biased region" description="Acidic residues" evidence="7">
    <location>
        <begin position="313"/>
        <end position="339"/>
    </location>
</feature>
<keyword evidence="5" id="KW-0539">Nucleus</keyword>
<dbReference type="OrthoDB" id="8062037at2759"/>
<protein>
    <submittedName>
        <fullName evidence="8">Uncharacterized protein</fullName>
    </submittedName>
</protein>
<keyword evidence="2" id="KW-0597">Phosphoprotein</keyword>
<evidence type="ECO:0000256" key="4">
    <source>
        <dbReference type="ARBA" id="ARBA00023043"/>
    </source>
</evidence>
<dbReference type="PANTHER" id="PTHR15263:SF1">
    <property type="entry name" value="NF-KAPPA-B INHIBITOR-LIKE PROTEIN 1"/>
    <property type="match status" value="1"/>
</dbReference>
<evidence type="ECO:0000256" key="3">
    <source>
        <dbReference type="ARBA" id="ARBA00022737"/>
    </source>
</evidence>
<comment type="subcellular location">
    <subcellularLocation>
        <location evidence="1">Nucleus</location>
    </subcellularLocation>
</comment>
<evidence type="ECO:0000256" key="2">
    <source>
        <dbReference type="ARBA" id="ARBA00022553"/>
    </source>
</evidence>
<feature type="compositionally biased region" description="Basic residues" evidence="7">
    <location>
        <begin position="264"/>
        <end position="278"/>
    </location>
</feature>
<keyword evidence="4" id="KW-0040">ANK repeat</keyword>
<evidence type="ECO:0000256" key="6">
    <source>
        <dbReference type="SAM" id="Coils"/>
    </source>
</evidence>
<dbReference type="GO" id="GO:0005634">
    <property type="term" value="C:nucleus"/>
    <property type="evidence" value="ECO:0007669"/>
    <property type="project" value="UniProtKB-SubCell"/>
</dbReference>
<dbReference type="Proteomes" id="UP000807306">
    <property type="component" value="Unassembled WGS sequence"/>
</dbReference>
<evidence type="ECO:0000256" key="5">
    <source>
        <dbReference type="ARBA" id="ARBA00023242"/>
    </source>
</evidence>
<proteinExistence type="predicted"/>